<evidence type="ECO:0000259" key="6">
    <source>
        <dbReference type="Pfam" id="PF02055"/>
    </source>
</evidence>
<dbReference type="GO" id="GO:0004348">
    <property type="term" value="F:glucosylceramidase activity"/>
    <property type="evidence" value="ECO:0007669"/>
    <property type="project" value="UniProtKB-EC"/>
</dbReference>
<feature type="domain" description="Glycosyl hydrolase family 30 TIM-barrel" evidence="6">
    <location>
        <begin position="224"/>
        <end position="427"/>
    </location>
</feature>
<keyword evidence="4 7" id="KW-0326">Glycosidase</keyword>
<evidence type="ECO:0000256" key="3">
    <source>
        <dbReference type="ARBA" id="ARBA00022801"/>
    </source>
</evidence>
<evidence type="ECO:0000256" key="2">
    <source>
        <dbReference type="ARBA" id="ARBA00022729"/>
    </source>
</evidence>
<proteinExistence type="inferred from homology"/>
<keyword evidence="3 4" id="KW-0378">Hydrolase</keyword>
<dbReference type="PANTHER" id="PTHR11069">
    <property type="entry name" value="GLUCOSYLCERAMIDASE"/>
    <property type="match status" value="1"/>
</dbReference>
<dbReference type="RefSeq" id="WP_183207458.1">
    <property type="nucleotide sequence ID" value="NZ_JACIER010000001.1"/>
</dbReference>
<dbReference type="PANTHER" id="PTHR11069:SF23">
    <property type="entry name" value="LYSOSOMAL ACID GLUCOSYLCERAMIDASE"/>
    <property type="match status" value="1"/>
</dbReference>
<dbReference type="Gene3D" id="3.20.20.80">
    <property type="entry name" value="Glycosidases"/>
    <property type="match status" value="1"/>
</dbReference>
<comment type="caution">
    <text evidence="7">The sequence shown here is derived from an EMBL/GenBank/DDBJ whole genome shotgun (WGS) entry which is preliminary data.</text>
</comment>
<keyword evidence="2 5" id="KW-0732">Signal</keyword>
<feature type="signal peptide" evidence="5">
    <location>
        <begin position="1"/>
        <end position="24"/>
    </location>
</feature>
<evidence type="ECO:0000256" key="5">
    <source>
        <dbReference type="SAM" id="SignalP"/>
    </source>
</evidence>
<evidence type="ECO:0000256" key="1">
    <source>
        <dbReference type="ARBA" id="ARBA00005382"/>
    </source>
</evidence>
<comment type="similarity">
    <text evidence="1 4">Belongs to the glycosyl hydrolase 30 family.</text>
</comment>
<evidence type="ECO:0000256" key="4">
    <source>
        <dbReference type="RuleBase" id="RU361188"/>
    </source>
</evidence>
<evidence type="ECO:0000313" key="7">
    <source>
        <dbReference type="EMBL" id="MBB4042319.1"/>
    </source>
</evidence>
<protein>
    <submittedName>
        <fullName evidence="7">Glucosylceramidase</fullName>
        <ecNumber evidence="7">3.2.1.45</ecNumber>
    </submittedName>
</protein>
<sequence>MKNVTKRIILLSGLVVALSAGVHAQSFEWISSTEGRVWQSVKVKLQTNAEQTPLLTVNGAEEGTTFKAWGTCFNELGWDALNMLPRNEQESILRKLFAPDGDLKFTLGRFSMNANDYARDWYSCDEVSGDFQLKHFNIKRDQTTLIPFIKAAQQYNPNMTFWTSPWSPPSWLKINHYYSVRSDRNQNEMAPLSDVALFENQTEKNAKVFPQQLAVNDYLIQDPRYLQTYADYFCKFVDAYKEQGIPVSMVMFQNEAWSYTNYPGCAWTPEGIIRFHTEYLQPTLKKRHPEVALYFGTINTNRFDFIDQVLSDPRMRASVQGIGLQWEGRQILAKLRAKYPEYKYVQSESECGWGSFDWKAAEHTFELMNHYLGNGCEEYTFWNAILADGGFSGWGWKQNSLIHVDSKAGTATFTPEYYAVKHYSHYILPDSKIVSYKAGENDKTPILVVMTPQQKQVITVGNFNHEVKEITLKLGKRYLNATLQPHSLNTFVEN</sequence>
<organism evidence="7 8">
    <name type="scientific">Bacteroides reticulotermitis</name>
    <dbReference type="NCBI Taxonomy" id="1133319"/>
    <lineage>
        <taxon>Bacteria</taxon>
        <taxon>Pseudomonadati</taxon>
        <taxon>Bacteroidota</taxon>
        <taxon>Bacteroidia</taxon>
        <taxon>Bacteroidales</taxon>
        <taxon>Bacteroidaceae</taxon>
        <taxon>Bacteroides</taxon>
    </lineage>
</organism>
<dbReference type="InterPro" id="IPR001139">
    <property type="entry name" value="Glyco_hydro_30"/>
</dbReference>
<dbReference type="GO" id="GO:0006680">
    <property type="term" value="P:glucosylceramide catabolic process"/>
    <property type="evidence" value="ECO:0007669"/>
    <property type="project" value="TreeGrafter"/>
</dbReference>
<dbReference type="InterPro" id="IPR033453">
    <property type="entry name" value="Glyco_hydro_30_TIM-barrel"/>
</dbReference>
<dbReference type="EC" id="3.2.1.45" evidence="7"/>
<dbReference type="InterPro" id="IPR017853">
    <property type="entry name" value="GH"/>
</dbReference>
<dbReference type="GO" id="GO:0016020">
    <property type="term" value="C:membrane"/>
    <property type="evidence" value="ECO:0007669"/>
    <property type="project" value="GOC"/>
</dbReference>
<dbReference type="SUPFAM" id="SSF51445">
    <property type="entry name" value="(Trans)glycosidases"/>
    <property type="match status" value="1"/>
</dbReference>
<name>A0A840CUT4_9BACE</name>
<dbReference type="AlphaFoldDB" id="A0A840CUT4"/>
<dbReference type="Proteomes" id="UP000560658">
    <property type="component" value="Unassembled WGS sequence"/>
</dbReference>
<accession>A0A840CUT4</accession>
<feature type="domain" description="Glycosyl hydrolase family 30 TIM-barrel" evidence="6">
    <location>
        <begin position="68"/>
        <end position="176"/>
    </location>
</feature>
<gene>
    <name evidence="7" type="ORF">GGR06_000078</name>
</gene>
<dbReference type="EMBL" id="JACIER010000001">
    <property type="protein sequence ID" value="MBB4042319.1"/>
    <property type="molecule type" value="Genomic_DNA"/>
</dbReference>
<keyword evidence="8" id="KW-1185">Reference proteome</keyword>
<dbReference type="Pfam" id="PF02055">
    <property type="entry name" value="Glyco_hydro_30"/>
    <property type="match status" value="2"/>
</dbReference>
<reference evidence="7" key="1">
    <citation type="submission" date="2020-08" db="EMBL/GenBank/DDBJ databases">
        <title>Genomic Encyclopedia of Type Strains, Phase IV (KMG-IV): sequencing the most valuable type-strain genomes for metagenomic binning, comparative biology and taxonomic classification.</title>
        <authorList>
            <person name="Goeker M."/>
        </authorList>
    </citation>
    <scope>NUCLEOTIDE SEQUENCE [LARGE SCALE GENOMIC DNA]</scope>
    <source>
        <strain evidence="7">DSM 105720</strain>
    </source>
</reference>
<feature type="chain" id="PRO_5032308467" evidence="5">
    <location>
        <begin position="25"/>
        <end position="494"/>
    </location>
</feature>
<evidence type="ECO:0000313" key="8">
    <source>
        <dbReference type="Proteomes" id="UP000560658"/>
    </source>
</evidence>